<dbReference type="GO" id="GO:0009052">
    <property type="term" value="P:pentose-phosphate shunt, non-oxidative branch"/>
    <property type="evidence" value="ECO:0007669"/>
    <property type="project" value="InterPro"/>
</dbReference>
<dbReference type="GO" id="GO:0004751">
    <property type="term" value="F:ribose-5-phosphate isomerase activity"/>
    <property type="evidence" value="ECO:0007669"/>
    <property type="project" value="UniProtKB-UniRule"/>
</dbReference>
<dbReference type="InterPro" id="IPR050262">
    <property type="entry name" value="Ribose-5P_isomerase"/>
</dbReference>
<dbReference type="InterPro" id="IPR004788">
    <property type="entry name" value="Ribose5P_isomerase_type_A"/>
</dbReference>
<gene>
    <name evidence="4" type="ORF">AVDCRST_MAG01-01-3791</name>
</gene>
<evidence type="ECO:0000313" key="4">
    <source>
        <dbReference type="EMBL" id="CAA9442741.1"/>
    </source>
</evidence>
<dbReference type="AlphaFoldDB" id="A0A6J4QFP0"/>
<organism evidence="4">
    <name type="scientific">uncultured Rubrobacteraceae bacterium</name>
    <dbReference type="NCBI Taxonomy" id="349277"/>
    <lineage>
        <taxon>Bacteria</taxon>
        <taxon>Bacillati</taxon>
        <taxon>Actinomycetota</taxon>
        <taxon>Rubrobacteria</taxon>
        <taxon>Rubrobacterales</taxon>
        <taxon>Rubrobacteraceae</taxon>
        <taxon>environmental samples</taxon>
    </lineage>
</organism>
<protein>
    <recommendedName>
        <fullName evidence="3">Ribose 5-phosphate isomerase A</fullName>
        <ecNumber evidence="3">5.3.1.6</ecNumber>
    </recommendedName>
</protein>
<evidence type="ECO:0000256" key="1">
    <source>
        <dbReference type="ARBA" id="ARBA00004921"/>
    </source>
</evidence>
<dbReference type="CDD" id="cd01398">
    <property type="entry name" value="RPI_A"/>
    <property type="match status" value="1"/>
</dbReference>
<accession>A0A6J4QFP0</accession>
<dbReference type="Gene3D" id="3.30.70.260">
    <property type="match status" value="1"/>
</dbReference>
<dbReference type="NCBIfam" id="TIGR00021">
    <property type="entry name" value="rpiA"/>
    <property type="match status" value="1"/>
</dbReference>
<dbReference type="PANTHER" id="PTHR43748:SF3">
    <property type="entry name" value="RIBOSE-5-PHOSPHATE ISOMERASE 3, CHLOROPLASTIC-RELATED"/>
    <property type="match status" value="1"/>
</dbReference>
<dbReference type="EMBL" id="CADCUW010000494">
    <property type="protein sequence ID" value="CAA9442741.1"/>
    <property type="molecule type" value="Genomic_DNA"/>
</dbReference>
<dbReference type="Gene3D" id="3.40.50.1360">
    <property type="match status" value="1"/>
</dbReference>
<dbReference type="Pfam" id="PF06026">
    <property type="entry name" value="Rib_5-P_isom_A"/>
    <property type="match status" value="1"/>
</dbReference>
<comment type="pathway">
    <text evidence="1">Carbohydrate degradation.</text>
</comment>
<evidence type="ECO:0000256" key="3">
    <source>
        <dbReference type="NCBIfam" id="TIGR00021"/>
    </source>
</evidence>
<dbReference type="InterPro" id="IPR037171">
    <property type="entry name" value="NagB/RpiA_transferase-like"/>
</dbReference>
<dbReference type="EC" id="5.3.1.6" evidence="3"/>
<sequence length="222" mass="22397">AAHAAVERFVRSGATVGLGSGTTSALVVMRVGELLSAGELTGVRGIPTSESTAALAREVGIPMVSLAEARPNLTLDGADEISPGLAAVKGLGGALLREKIVAASSTTGLVLVADATKTVDALGTRSPVPVEVDPFGWQATLDALTALGCKPRLRMDGADPEQPFVTDGGHYTADCAFEGIEDPAALEAAIKAIPGALECGLFVDLAVAAVVAGEDGVRILER</sequence>
<dbReference type="PANTHER" id="PTHR43748">
    <property type="entry name" value="RIBOSE-5-PHOSPHATE ISOMERASE 3, CHLOROPLASTIC-RELATED"/>
    <property type="match status" value="1"/>
</dbReference>
<feature type="non-terminal residue" evidence="4">
    <location>
        <position position="1"/>
    </location>
</feature>
<name>A0A6J4QFP0_9ACTN</name>
<proteinExistence type="predicted"/>
<dbReference type="NCBIfam" id="NF001924">
    <property type="entry name" value="PRK00702.1"/>
    <property type="match status" value="1"/>
</dbReference>
<dbReference type="SUPFAM" id="SSF75445">
    <property type="entry name" value="D-ribose-5-phosphate isomerase (RpiA), lid domain"/>
    <property type="match status" value="1"/>
</dbReference>
<evidence type="ECO:0000256" key="2">
    <source>
        <dbReference type="ARBA" id="ARBA00023235"/>
    </source>
</evidence>
<dbReference type="SUPFAM" id="SSF100950">
    <property type="entry name" value="NagB/RpiA/CoA transferase-like"/>
    <property type="match status" value="1"/>
</dbReference>
<keyword evidence="2 4" id="KW-0413">Isomerase</keyword>
<reference evidence="4" key="1">
    <citation type="submission" date="2020-02" db="EMBL/GenBank/DDBJ databases">
        <authorList>
            <person name="Meier V. D."/>
        </authorList>
    </citation>
    <scope>NUCLEOTIDE SEQUENCE</scope>
    <source>
        <strain evidence="4">AVDCRST_MAG01</strain>
    </source>
</reference>